<feature type="transmembrane region" description="Helical" evidence="1">
    <location>
        <begin position="132"/>
        <end position="154"/>
    </location>
</feature>
<keyword evidence="1" id="KW-1133">Transmembrane helix</keyword>
<gene>
    <name evidence="2" type="ORF">P8935_20755</name>
</gene>
<dbReference type="RefSeq" id="WP_348262222.1">
    <property type="nucleotide sequence ID" value="NZ_CP121196.1"/>
</dbReference>
<feature type="transmembrane region" description="Helical" evidence="1">
    <location>
        <begin position="174"/>
        <end position="205"/>
    </location>
</feature>
<protein>
    <submittedName>
        <fullName evidence="2">Uncharacterized protein</fullName>
    </submittedName>
</protein>
<organism evidence="2">
    <name type="scientific">Telmatobacter sp. DSM 110680</name>
    <dbReference type="NCBI Taxonomy" id="3036704"/>
    <lineage>
        <taxon>Bacteria</taxon>
        <taxon>Pseudomonadati</taxon>
        <taxon>Acidobacteriota</taxon>
        <taxon>Terriglobia</taxon>
        <taxon>Terriglobales</taxon>
        <taxon>Acidobacteriaceae</taxon>
        <taxon>Telmatobacter</taxon>
    </lineage>
</organism>
<name>A0AAU7DH70_9BACT</name>
<dbReference type="AlphaFoldDB" id="A0AAU7DH70"/>
<evidence type="ECO:0000256" key="1">
    <source>
        <dbReference type="SAM" id="Phobius"/>
    </source>
</evidence>
<dbReference type="EMBL" id="CP121196">
    <property type="protein sequence ID" value="XBH16990.1"/>
    <property type="molecule type" value="Genomic_DNA"/>
</dbReference>
<feature type="transmembrane region" description="Helical" evidence="1">
    <location>
        <begin position="98"/>
        <end position="120"/>
    </location>
</feature>
<keyword evidence="1" id="KW-0472">Membrane</keyword>
<reference evidence="2" key="1">
    <citation type="submission" date="2023-03" db="EMBL/GenBank/DDBJ databases">
        <title>Edaphobacter sp.</title>
        <authorList>
            <person name="Huber K.J."/>
            <person name="Papendorf J."/>
            <person name="Pilke C."/>
            <person name="Bunk B."/>
            <person name="Sproeer C."/>
            <person name="Pester M."/>
        </authorList>
    </citation>
    <scope>NUCLEOTIDE SEQUENCE</scope>
    <source>
        <strain evidence="2">DSM 110680</strain>
    </source>
</reference>
<feature type="transmembrane region" description="Helical" evidence="1">
    <location>
        <begin position="228"/>
        <end position="252"/>
    </location>
</feature>
<proteinExistence type="predicted"/>
<keyword evidence="1" id="KW-0812">Transmembrane</keyword>
<sequence>MIADRRAAQVRGTQTLVDQMGWMLRRPEIVAIEVGWRWLFGVPFLLVCWARLQHVLGLLTLEDSGLHNIDVQNPWIAAAQLSRAFARYEPLIAHELKWLVPIAALAWIVISGLGRSLAFYRMDPRLKFRPASMMMLQTVWLALFGGVCAGWFLSVGRAAQAHFPASGEPDLIGFAIWLIFLSLAFFTVWALLGWIVSVAPVLMLFEKRTPLAALGEGLRLGKTFTSELVEIGMVMGIVNLALMILAMVLSAAPLPFSDQLGGDALHMVWAGAVVFYLIAHDYFQLVRLKCFIRFWMIFRGEAGL</sequence>
<feature type="transmembrane region" description="Helical" evidence="1">
    <location>
        <begin position="264"/>
        <end position="283"/>
    </location>
</feature>
<feature type="transmembrane region" description="Helical" evidence="1">
    <location>
        <begin position="29"/>
        <end position="52"/>
    </location>
</feature>
<accession>A0AAU7DH70</accession>
<evidence type="ECO:0000313" key="2">
    <source>
        <dbReference type="EMBL" id="XBH16990.1"/>
    </source>
</evidence>